<feature type="active site" description="Charge relay system" evidence="5 6">
    <location>
        <position position="444"/>
    </location>
</feature>
<evidence type="ECO:0000313" key="9">
    <source>
        <dbReference type="Proteomes" id="UP000282106"/>
    </source>
</evidence>
<dbReference type="Proteomes" id="UP000282106">
    <property type="component" value="Unassembled WGS sequence"/>
</dbReference>
<evidence type="ECO:0000313" key="8">
    <source>
        <dbReference type="EMBL" id="ROH93514.1"/>
    </source>
</evidence>
<dbReference type="PROSITE" id="PS51892">
    <property type="entry name" value="SUBTILASE"/>
    <property type="match status" value="1"/>
</dbReference>
<gene>
    <name evidence="8" type="ORF">ED208_03065</name>
</gene>
<dbReference type="PANTHER" id="PTHR43806">
    <property type="entry name" value="PEPTIDASE S8"/>
    <property type="match status" value="1"/>
</dbReference>
<dbReference type="Pfam" id="PF00082">
    <property type="entry name" value="Peptidase_S8"/>
    <property type="match status" value="1"/>
</dbReference>
<dbReference type="AlphaFoldDB" id="A0A3N0VLC4"/>
<feature type="active site" description="Charge relay system" evidence="5 6">
    <location>
        <position position="232"/>
    </location>
</feature>
<evidence type="ECO:0000256" key="1">
    <source>
        <dbReference type="ARBA" id="ARBA00011073"/>
    </source>
</evidence>
<dbReference type="PANTHER" id="PTHR43806:SF65">
    <property type="entry name" value="SERINE PROTEASE APRX"/>
    <property type="match status" value="1"/>
</dbReference>
<dbReference type="EMBL" id="RJVO01000001">
    <property type="protein sequence ID" value="ROH93514.1"/>
    <property type="molecule type" value="Genomic_DNA"/>
</dbReference>
<organism evidence="8 9">
    <name type="scientific">Stagnimonas aquatica</name>
    <dbReference type="NCBI Taxonomy" id="2689987"/>
    <lineage>
        <taxon>Bacteria</taxon>
        <taxon>Pseudomonadati</taxon>
        <taxon>Pseudomonadota</taxon>
        <taxon>Gammaproteobacteria</taxon>
        <taxon>Nevskiales</taxon>
        <taxon>Nevskiaceae</taxon>
        <taxon>Stagnimonas</taxon>
    </lineage>
</organism>
<accession>A0A3N0VLC4</accession>
<keyword evidence="4 6" id="KW-0720">Serine protease</keyword>
<feature type="active site" description="Charge relay system" evidence="5 6">
    <location>
        <position position="175"/>
    </location>
</feature>
<proteinExistence type="inferred from homology"/>
<feature type="domain" description="Peptidase S8/S53" evidence="7">
    <location>
        <begin position="166"/>
        <end position="491"/>
    </location>
</feature>
<comment type="caution">
    <text evidence="8">The sequence shown here is derived from an EMBL/GenBank/DDBJ whole genome shotgun (WGS) entry which is preliminary data.</text>
</comment>
<evidence type="ECO:0000256" key="3">
    <source>
        <dbReference type="ARBA" id="ARBA00022801"/>
    </source>
</evidence>
<dbReference type="InterPro" id="IPR000209">
    <property type="entry name" value="Peptidase_S8/S53_dom"/>
</dbReference>
<keyword evidence="9" id="KW-1185">Reference proteome</keyword>
<dbReference type="GO" id="GO:0004252">
    <property type="term" value="F:serine-type endopeptidase activity"/>
    <property type="evidence" value="ECO:0007669"/>
    <property type="project" value="UniProtKB-UniRule"/>
</dbReference>
<keyword evidence="2 6" id="KW-0645">Protease</keyword>
<protein>
    <submittedName>
        <fullName evidence="8">Peptidase S8</fullName>
    </submittedName>
</protein>
<evidence type="ECO:0000259" key="7">
    <source>
        <dbReference type="Pfam" id="PF00082"/>
    </source>
</evidence>
<keyword evidence="3 6" id="KW-0378">Hydrolase</keyword>
<evidence type="ECO:0000256" key="4">
    <source>
        <dbReference type="ARBA" id="ARBA00022825"/>
    </source>
</evidence>
<dbReference type="InParanoid" id="A0A3N0VLC4"/>
<evidence type="ECO:0000256" key="2">
    <source>
        <dbReference type="ARBA" id="ARBA00022670"/>
    </source>
</evidence>
<name>A0A3N0VLC4_9GAMM</name>
<sequence>MLLMSRPRTALAAFALLPLLAACGSSSEGPASVVTPEPLTPPPLEIVSKECIDANTVTEQRLALLGPAETASVIVSFEGKGPLGLSQLKLLEGLGLGGVFMQKLPIAGLIATKAQIQALQKLPGVRSVRFNDRLSYDDDVARYLTSVDQAQTAPELKNAAGEAITGKGVTILVNDSGVDGLHPDLAFGSKVIENVQGHTNLQGLLDLGLVDRKMFPFTPTEGVPNTDLGGSHGTHVAGIAAGDGSASDGKFAGAAKGASLIGYGSGAVLLVLDTIGGFDYAMQTLDEHPEYNLRIVTNSFGNTGDIDTCFDPEDPTNIATKALADRGVIVVFSAGNSGSGHGTITGNFKKAPWVLTAGNGEKTGLLAPSSSRGRPSGGVYEVVVDGETMIVEDRPTVVTPGTDIISSRAIAADPFAPLDTEADIAAGDIPLAQIPYYTHKTGTSMAAPHLAGLTALLLEANPALTWREIKPIFKATATNMPGYAAWEAGAGFANVEAALAMALNLRKDYGAANKLLRGAFASTGFAGSQSETYSLIFEPTGALSTVQEFEVGADTALVVAKYSMPDAPVCTCAVLLIDPAGNRYGSSIALPVLGANVAATAPGMAGTWTVQMRGIGSVSGVPLDPTGMSNGIAPPATADVSVEQFLAGTPVGLDDVVGHPLEQQVLFAVSRRLVDGAGTRFEPDAVLTRGLLAEYLMQWGLRQTRAIAGSAKFADVADNALLSLASEAVTRKGQLIMDRSVESAPLMLLSGSRFEAQAAASREQVAYALVQATGHEAAAKAIAANTALSVSDADGKAVPVVDAAEIDPALYGHLAVALQLGILDAEISEVAGAKQARIKPKAGLSRAEYAAFAARTYASVPFPN</sequence>
<evidence type="ECO:0000256" key="5">
    <source>
        <dbReference type="PIRSR" id="PIRSR615500-1"/>
    </source>
</evidence>
<dbReference type="PROSITE" id="PS51257">
    <property type="entry name" value="PROKAR_LIPOPROTEIN"/>
    <property type="match status" value="1"/>
</dbReference>
<dbReference type="GO" id="GO:0006508">
    <property type="term" value="P:proteolysis"/>
    <property type="evidence" value="ECO:0007669"/>
    <property type="project" value="UniProtKB-KW"/>
</dbReference>
<dbReference type="SUPFAM" id="SSF52743">
    <property type="entry name" value="Subtilisin-like"/>
    <property type="match status" value="1"/>
</dbReference>
<dbReference type="PRINTS" id="PR00723">
    <property type="entry name" value="SUBTILISIN"/>
</dbReference>
<dbReference type="InterPro" id="IPR022398">
    <property type="entry name" value="Peptidase_S8_His-AS"/>
</dbReference>
<comment type="similarity">
    <text evidence="1 6">Belongs to the peptidase S8 family.</text>
</comment>
<dbReference type="InterPro" id="IPR036852">
    <property type="entry name" value="Peptidase_S8/S53_dom_sf"/>
</dbReference>
<reference evidence="8 9" key="1">
    <citation type="submission" date="2018-10" db="EMBL/GenBank/DDBJ databases">
        <authorList>
            <person name="Chen W.-M."/>
        </authorList>
    </citation>
    <scope>NUCLEOTIDE SEQUENCE [LARGE SCALE GENOMIC DNA]</scope>
    <source>
        <strain evidence="8 9">THS-13</strain>
    </source>
</reference>
<dbReference type="RefSeq" id="WP_123210369.1">
    <property type="nucleotide sequence ID" value="NZ_RJVO01000001.1"/>
</dbReference>
<dbReference type="PROSITE" id="PS00137">
    <property type="entry name" value="SUBTILASE_HIS"/>
    <property type="match status" value="1"/>
</dbReference>
<evidence type="ECO:0000256" key="6">
    <source>
        <dbReference type="PROSITE-ProRule" id="PRU01240"/>
    </source>
</evidence>
<dbReference type="Gene3D" id="3.40.50.200">
    <property type="entry name" value="Peptidase S8/S53 domain"/>
    <property type="match status" value="1"/>
</dbReference>
<dbReference type="InterPro" id="IPR050131">
    <property type="entry name" value="Peptidase_S8_subtilisin-like"/>
</dbReference>
<dbReference type="InterPro" id="IPR015500">
    <property type="entry name" value="Peptidase_S8_subtilisin-rel"/>
</dbReference>